<dbReference type="GO" id="GO:0034975">
    <property type="term" value="P:protein folding in endoplasmic reticulum"/>
    <property type="evidence" value="ECO:0007669"/>
    <property type="project" value="TreeGrafter"/>
</dbReference>
<protein>
    <recommendedName>
        <fullName evidence="3 7">ER membrane protein complex subunit 3</fullName>
    </recommendedName>
</protein>
<dbReference type="VEuPathDB" id="AmoebaDB:EDI_335030"/>
<dbReference type="PANTHER" id="PTHR13116">
    <property type="entry name" value="ER MEMBRANE PROTEIN COMPLEX SUBUNIT 3"/>
    <property type="match status" value="1"/>
</dbReference>
<dbReference type="OMA" id="DSINMID"/>
<dbReference type="GeneID" id="5886377"/>
<dbReference type="RefSeq" id="XP_001741187.1">
    <property type="nucleotide sequence ID" value="XM_001741135.1"/>
</dbReference>
<dbReference type="EMBL" id="DS550750">
    <property type="protein sequence ID" value="EDR22347.1"/>
    <property type="molecule type" value="Genomic_DNA"/>
</dbReference>
<evidence type="ECO:0000256" key="4">
    <source>
        <dbReference type="ARBA" id="ARBA00022692"/>
    </source>
</evidence>
<evidence type="ECO:0000256" key="1">
    <source>
        <dbReference type="ARBA" id="ARBA00004141"/>
    </source>
</evidence>
<evidence type="ECO:0000256" key="6">
    <source>
        <dbReference type="ARBA" id="ARBA00023136"/>
    </source>
</evidence>
<comment type="similarity">
    <text evidence="2 7">Belongs to the EMC3 family.</text>
</comment>
<evidence type="ECO:0000256" key="2">
    <source>
        <dbReference type="ARBA" id="ARBA00005376"/>
    </source>
</evidence>
<evidence type="ECO:0000256" key="7">
    <source>
        <dbReference type="PIRNR" id="PIRNR010045"/>
    </source>
</evidence>
<evidence type="ECO:0000256" key="8">
    <source>
        <dbReference type="SAM" id="Phobius"/>
    </source>
</evidence>
<feature type="transmembrane region" description="Helical" evidence="8">
    <location>
        <begin position="124"/>
        <end position="146"/>
    </location>
</feature>
<sequence>MNFTLTYQNFITLSPEIRDWVLIPLLIVTVCSNYLRTYINNYLGGDEKRTPRSQQEATILQKAQLFCERHFVLFSSTVKKLRAKFTDVDNGILMIQKAPTEDGVPNMPQMDPTSMLGGMKGNMVMMIIQIVLMTWIGSMFDGFLVLKMPFPLSYRFKLITQQGLGGMDLDVSYVSSMSWYILIFAGGRYIIRLFDLNDNVMDMNAAMGMAMPTGKSNPMSAITGVVSSFNSAADSINMIDHDDKCLMDTIEDDVMKDLGLITETKTQNKLKKD</sequence>
<dbReference type="KEGG" id="edi:EDI_335030"/>
<dbReference type="OrthoDB" id="6745403at2759"/>
<comment type="subcellular location">
    <subcellularLocation>
        <location evidence="1">Membrane</location>
        <topology evidence="1">Multi-pass membrane protein</topology>
    </subcellularLocation>
</comment>
<feature type="transmembrane region" description="Helical" evidence="8">
    <location>
        <begin position="20"/>
        <end position="39"/>
    </location>
</feature>
<dbReference type="Proteomes" id="UP000008076">
    <property type="component" value="Unassembled WGS sequence"/>
</dbReference>
<dbReference type="AlphaFoldDB" id="B0ESY4"/>
<reference evidence="10" key="1">
    <citation type="submission" date="2007-12" db="EMBL/GenBank/DDBJ databases">
        <title>Annotation of Entamoeba dispar SAW760.</title>
        <authorList>
            <person name="Lorenzi H."/>
            <person name="Inman J."/>
            <person name="Schobel S."/>
            <person name="Amedeo P."/>
            <person name="Caler E."/>
        </authorList>
    </citation>
    <scope>NUCLEOTIDE SEQUENCE [LARGE SCALE GENOMIC DNA]</scope>
    <source>
        <strain evidence="10">ATCC PRA-260 / SAW760</strain>
    </source>
</reference>
<proteinExistence type="inferred from homology"/>
<name>B0ESY4_ENTDS</name>
<evidence type="ECO:0000256" key="3">
    <source>
        <dbReference type="ARBA" id="ARBA00020822"/>
    </source>
</evidence>
<keyword evidence="6 8" id="KW-0472">Membrane</keyword>
<dbReference type="InterPro" id="IPR002809">
    <property type="entry name" value="EMC3/TMCO1"/>
</dbReference>
<keyword evidence="4 8" id="KW-0812">Transmembrane</keyword>
<accession>B0ESY4</accession>
<gene>
    <name evidence="9" type="ORF">EDI_335030</name>
</gene>
<dbReference type="GO" id="GO:0072546">
    <property type="term" value="C:EMC complex"/>
    <property type="evidence" value="ECO:0007669"/>
    <property type="project" value="TreeGrafter"/>
</dbReference>
<dbReference type="eggNOG" id="KOG3188">
    <property type="taxonomic scope" value="Eukaryota"/>
</dbReference>
<feature type="transmembrane region" description="Helical" evidence="8">
    <location>
        <begin position="171"/>
        <end position="191"/>
    </location>
</feature>
<evidence type="ECO:0000256" key="5">
    <source>
        <dbReference type="ARBA" id="ARBA00022989"/>
    </source>
</evidence>
<dbReference type="InterPro" id="IPR008568">
    <property type="entry name" value="EMC3"/>
</dbReference>
<organism evidence="10">
    <name type="scientific">Entamoeba dispar (strain ATCC PRA-260 / SAW760)</name>
    <dbReference type="NCBI Taxonomy" id="370354"/>
    <lineage>
        <taxon>Eukaryota</taxon>
        <taxon>Amoebozoa</taxon>
        <taxon>Evosea</taxon>
        <taxon>Archamoebae</taxon>
        <taxon>Mastigamoebida</taxon>
        <taxon>Entamoebidae</taxon>
        <taxon>Entamoeba</taxon>
    </lineage>
</organism>
<dbReference type="SMART" id="SM01415">
    <property type="entry name" value="DUF106"/>
    <property type="match status" value="1"/>
</dbReference>
<dbReference type="PIRSF" id="PIRSF010045">
    <property type="entry name" value="DUF850_TM_euk"/>
    <property type="match status" value="1"/>
</dbReference>
<dbReference type="PANTHER" id="PTHR13116:SF5">
    <property type="entry name" value="ER MEMBRANE PROTEIN COMPLEX SUBUNIT 3"/>
    <property type="match status" value="1"/>
</dbReference>
<evidence type="ECO:0000313" key="9">
    <source>
        <dbReference type="EMBL" id="EDR22347.1"/>
    </source>
</evidence>
<dbReference type="Pfam" id="PF01956">
    <property type="entry name" value="EMC3_TMCO1"/>
    <property type="match status" value="1"/>
</dbReference>
<evidence type="ECO:0000313" key="10">
    <source>
        <dbReference type="Proteomes" id="UP000008076"/>
    </source>
</evidence>
<keyword evidence="10" id="KW-1185">Reference proteome</keyword>
<keyword evidence="5 8" id="KW-1133">Transmembrane helix</keyword>